<reference evidence="6 7" key="1">
    <citation type="journal article" date="2018" name="Syst. Appl. Microbiol.">
        <title>Corynebacterium heidelbergense sp. nov., isolated from the preen glands of Egyptian geese (Alopochen aegyptiacus).</title>
        <authorList>
            <person name="Braun M.S."/>
            <person name="Wang E."/>
            <person name="Zimmermann S."/>
            <person name="Wink M."/>
        </authorList>
    </citation>
    <scope>NUCLEOTIDE SEQUENCE [LARGE SCALE GENOMIC DNA]</scope>
    <source>
        <strain evidence="6 7">DSM 104638</strain>
    </source>
</reference>
<dbReference type="InterPro" id="IPR003339">
    <property type="entry name" value="ABC/ECF_trnsptr_transmembrane"/>
</dbReference>
<keyword evidence="4 5" id="KW-0472">Membrane</keyword>
<feature type="transmembrane region" description="Helical" evidence="5">
    <location>
        <begin position="6"/>
        <end position="34"/>
    </location>
</feature>
<name>A0A364VC33_9CORY</name>
<feature type="transmembrane region" description="Helical" evidence="5">
    <location>
        <begin position="82"/>
        <end position="102"/>
    </location>
</feature>
<dbReference type="Pfam" id="PF02361">
    <property type="entry name" value="CbiQ"/>
    <property type="match status" value="1"/>
</dbReference>
<sequence>MHPLTPVTAGACGMVIVLVANNPWVSAAGLVIAAIVAFRRFLVATALTVPAAVGFALMYAPFGHSAWWGGLTSDGLHTALNLSLRLWAVIAVGLAAGAHTDVDRLIRALQVRAPAPFVYVLGSTVRLYPMARHRLEMLRRVASSRGIPVRTVRGRLRLFFPLIVGLIDDAALRSRPLQRLRIGEPGPRTVLRPVADPPLERALRWAMILLTLGIVVGVYAGAS</sequence>
<feature type="transmembrane region" description="Helical" evidence="5">
    <location>
        <begin position="202"/>
        <end position="222"/>
    </location>
</feature>
<dbReference type="Proteomes" id="UP000251047">
    <property type="component" value="Unassembled WGS sequence"/>
</dbReference>
<dbReference type="OrthoDB" id="4409240at2"/>
<comment type="subcellular location">
    <subcellularLocation>
        <location evidence="1">Membrane</location>
        <topology evidence="1">Multi-pass membrane protein</topology>
    </subcellularLocation>
</comment>
<dbReference type="RefSeq" id="WP_112769307.1">
    <property type="nucleotide sequence ID" value="NZ_CP063191.1"/>
</dbReference>
<comment type="caution">
    <text evidence="6">The sequence shown here is derived from an EMBL/GenBank/DDBJ whole genome shotgun (WGS) entry which is preliminary data.</text>
</comment>
<evidence type="ECO:0000313" key="7">
    <source>
        <dbReference type="Proteomes" id="UP000251047"/>
    </source>
</evidence>
<organism evidence="6 7">
    <name type="scientific">Corynebacterium heidelbergense</name>
    <dbReference type="NCBI Taxonomy" id="2055947"/>
    <lineage>
        <taxon>Bacteria</taxon>
        <taxon>Bacillati</taxon>
        <taxon>Actinomycetota</taxon>
        <taxon>Actinomycetes</taxon>
        <taxon>Mycobacteriales</taxon>
        <taxon>Corynebacteriaceae</taxon>
        <taxon>Corynebacterium</taxon>
    </lineage>
</organism>
<evidence type="ECO:0000256" key="2">
    <source>
        <dbReference type="ARBA" id="ARBA00022692"/>
    </source>
</evidence>
<dbReference type="GO" id="GO:0005886">
    <property type="term" value="C:plasma membrane"/>
    <property type="evidence" value="ECO:0007669"/>
    <property type="project" value="UniProtKB-ARBA"/>
</dbReference>
<evidence type="ECO:0000256" key="3">
    <source>
        <dbReference type="ARBA" id="ARBA00022989"/>
    </source>
</evidence>
<evidence type="ECO:0000313" key="6">
    <source>
        <dbReference type="EMBL" id="RAV34209.1"/>
    </source>
</evidence>
<protein>
    <submittedName>
        <fullName evidence="6">Cobalt ABC transporter permease</fullName>
    </submittedName>
</protein>
<dbReference type="CDD" id="cd16914">
    <property type="entry name" value="EcfT"/>
    <property type="match status" value="1"/>
</dbReference>
<gene>
    <name evidence="6" type="ORF">CWC39_04445</name>
</gene>
<evidence type="ECO:0000256" key="4">
    <source>
        <dbReference type="ARBA" id="ARBA00023136"/>
    </source>
</evidence>
<dbReference type="AlphaFoldDB" id="A0A364VC33"/>
<proteinExistence type="predicted"/>
<feature type="transmembrane region" description="Helical" evidence="5">
    <location>
        <begin position="41"/>
        <end position="62"/>
    </location>
</feature>
<keyword evidence="3 5" id="KW-1133">Transmembrane helix</keyword>
<evidence type="ECO:0000256" key="1">
    <source>
        <dbReference type="ARBA" id="ARBA00004141"/>
    </source>
</evidence>
<accession>A0A364VC33</accession>
<evidence type="ECO:0000256" key="5">
    <source>
        <dbReference type="SAM" id="Phobius"/>
    </source>
</evidence>
<dbReference type="EMBL" id="PHQP01000024">
    <property type="protein sequence ID" value="RAV34209.1"/>
    <property type="molecule type" value="Genomic_DNA"/>
</dbReference>
<keyword evidence="2 5" id="KW-0812">Transmembrane</keyword>